<organism evidence="1 2">
    <name type="scientific">Fusarium decemcellulare</name>
    <dbReference type="NCBI Taxonomy" id="57161"/>
    <lineage>
        <taxon>Eukaryota</taxon>
        <taxon>Fungi</taxon>
        <taxon>Dikarya</taxon>
        <taxon>Ascomycota</taxon>
        <taxon>Pezizomycotina</taxon>
        <taxon>Sordariomycetes</taxon>
        <taxon>Hypocreomycetidae</taxon>
        <taxon>Hypocreales</taxon>
        <taxon>Nectriaceae</taxon>
        <taxon>Fusarium</taxon>
        <taxon>Fusarium decemcellulare species complex</taxon>
    </lineage>
</organism>
<keyword evidence="2" id="KW-1185">Reference proteome</keyword>
<evidence type="ECO:0000313" key="2">
    <source>
        <dbReference type="Proteomes" id="UP001148629"/>
    </source>
</evidence>
<gene>
    <name evidence="1" type="ORF">NM208_g690</name>
</gene>
<name>A0ACC1SYW3_9HYPO</name>
<dbReference type="Proteomes" id="UP001148629">
    <property type="component" value="Unassembled WGS sequence"/>
</dbReference>
<proteinExistence type="predicted"/>
<comment type="caution">
    <text evidence="1">The sequence shown here is derived from an EMBL/GenBank/DDBJ whole genome shotgun (WGS) entry which is preliminary data.</text>
</comment>
<evidence type="ECO:0000313" key="1">
    <source>
        <dbReference type="EMBL" id="KAJ3549056.1"/>
    </source>
</evidence>
<reference evidence="1" key="1">
    <citation type="submission" date="2022-08" db="EMBL/GenBank/DDBJ databases">
        <title>Genome Sequence of Fusarium decemcellulare.</title>
        <authorList>
            <person name="Buettner E."/>
        </authorList>
    </citation>
    <scope>NUCLEOTIDE SEQUENCE</scope>
    <source>
        <strain evidence="1">Babe19</strain>
    </source>
</reference>
<sequence>MRPVSFHSDLIDEAPVGHQEMQRRRLLPASRMKFLAIDTALSDIEKAAARSTSQSCGPFSVFALVSGDGEPKSLPLAFDEAEACFEQDGQAVQDPAETHCIDDQGASDMDFACLDDPITPGPGHRSVDSSVGQRSPRMNCAATVPIMMGTAPDQDQLGGGESNHSLTTEPDSESPAAWGCLDGDSSAEVFLKGRVRHLLRNYVENVIPIFTPLDQTDLPVSPWRDFHLSRALQCSIELEILGKATPSRRALLHTILTISAYNLRNVNSLDKDISRDWGHVASDYKCEALKLLEACVGESYADLTDSVYNELLAAMLCMVTIDVISGDTSTSQIHLGASEALIRARIARCGIPVCHITKGLYIIFLYLRTMQEATNLLCDQPQQSPSSASAGTGNDQTLEDIAALMLAGTCGEDFESGCFEVIYGLPRSLLFLLRKVTRILGTIDQWNATDPRDPNSPSTRSEVDDLEDEILEWPIERIVARMGEAPVSGANRLIMQHYTSAFYKAIIIFYSRKAQNMHRRHVQPYVHDVIQHLEKIDQVKDKHGFRTGHLPWAAFVAGSQAMGESTQDRFLRWFNKISGEGIWTSTLSRDALVEIWTQTNTPVGFSALSGLNLVLT</sequence>
<protein>
    <submittedName>
        <fullName evidence="1">Uncharacterized protein</fullName>
    </submittedName>
</protein>
<dbReference type="EMBL" id="JANRMS010000032">
    <property type="protein sequence ID" value="KAJ3549056.1"/>
    <property type="molecule type" value="Genomic_DNA"/>
</dbReference>
<accession>A0ACC1SYW3</accession>